<keyword evidence="3 10" id="KW-0813">Transport</keyword>
<evidence type="ECO:0000256" key="10">
    <source>
        <dbReference type="HAMAP-Rule" id="MF_00115"/>
    </source>
</evidence>
<evidence type="ECO:0000256" key="6">
    <source>
        <dbReference type="ARBA" id="ARBA00022989"/>
    </source>
</evidence>
<dbReference type="EMBL" id="CP060636">
    <property type="protein sequence ID" value="QNM12673.1"/>
    <property type="molecule type" value="Genomic_DNA"/>
</dbReference>
<dbReference type="NCBIfam" id="NF010557">
    <property type="entry name" value="PRK13952.1"/>
    <property type="match status" value="1"/>
</dbReference>
<evidence type="ECO:0000256" key="1">
    <source>
        <dbReference type="ARBA" id="ARBA00004651"/>
    </source>
</evidence>
<comment type="function">
    <text evidence="10">Channel that opens in response to stretch forces in the membrane lipid bilayer. May participate in the regulation of osmotic pressure changes within the cell.</text>
</comment>
<evidence type="ECO:0000256" key="4">
    <source>
        <dbReference type="ARBA" id="ARBA00022475"/>
    </source>
</evidence>
<evidence type="ECO:0000256" key="8">
    <source>
        <dbReference type="ARBA" id="ARBA00023136"/>
    </source>
</evidence>
<gene>
    <name evidence="10 11" type="primary">mscL</name>
    <name evidence="11" type="ORF">H9Q80_01590</name>
</gene>
<dbReference type="GO" id="GO:0005886">
    <property type="term" value="C:plasma membrane"/>
    <property type="evidence" value="ECO:0007669"/>
    <property type="project" value="UniProtKB-SubCell"/>
</dbReference>
<evidence type="ECO:0000256" key="9">
    <source>
        <dbReference type="ARBA" id="ARBA00023303"/>
    </source>
</evidence>
<dbReference type="PROSITE" id="PS01327">
    <property type="entry name" value="MSCL"/>
    <property type="match status" value="1"/>
</dbReference>
<dbReference type="InterPro" id="IPR037673">
    <property type="entry name" value="MSC/AndL"/>
</dbReference>
<keyword evidence="4 10" id="KW-1003">Cell membrane</keyword>
<feature type="transmembrane region" description="Helical" evidence="10">
    <location>
        <begin position="86"/>
        <end position="106"/>
    </location>
</feature>
<dbReference type="Gene3D" id="1.10.1200.120">
    <property type="entry name" value="Large-conductance mechanosensitive channel, MscL, domain 1"/>
    <property type="match status" value="1"/>
</dbReference>
<dbReference type="PRINTS" id="PR01264">
    <property type="entry name" value="MECHCHANNEL"/>
</dbReference>
<dbReference type="Proteomes" id="UP000515856">
    <property type="component" value="Chromosome"/>
</dbReference>
<organism evidence="11 12">
    <name type="scientific">[Eubacterium] hominis</name>
    <dbReference type="NCBI Taxonomy" id="2764325"/>
    <lineage>
        <taxon>Bacteria</taxon>
        <taxon>Bacillati</taxon>
        <taxon>Bacillota</taxon>
        <taxon>Erysipelotrichia</taxon>
        <taxon>Erysipelotrichales</taxon>
        <taxon>Erysipelotrichaceae</taxon>
        <taxon>Amedibacillus</taxon>
    </lineage>
</organism>
<dbReference type="InterPro" id="IPR019823">
    <property type="entry name" value="Mechanosensitive_channel_CS"/>
</dbReference>
<keyword evidence="8 10" id="KW-0472">Membrane</keyword>
<evidence type="ECO:0000256" key="2">
    <source>
        <dbReference type="ARBA" id="ARBA00007254"/>
    </source>
</evidence>
<dbReference type="InterPro" id="IPR036019">
    <property type="entry name" value="MscL_channel"/>
</dbReference>
<keyword evidence="7 10" id="KW-0406">Ion transport</keyword>
<dbReference type="PANTHER" id="PTHR30266">
    <property type="entry name" value="MECHANOSENSITIVE CHANNEL MSCL"/>
    <property type="match status" value="1"/>
</dbReference>
<dbReference type="GO" id="GO:0008381">
    <property type="term" value="F:mechanosensitive monoatomic ion channel activity"/>
    <property type="evidence" value="ECO:0007669"/>
    <property type="project" value="UniProtKB-UniRule"/>
</dbReference>
<dbReference type="AlphaFoldDB" id="A0A7G9GPE1"/>
<comment type="subcellular location">
    <subcellularLocation>
        <location evidence="1 10">Cell membrane</location>
        <topology evidence="1 10">Multi-pass membrane protein</topology>
    </subcellularLocation>
</comment>
<feature type="transmembrane region" description="Helical" evidence="10">
    <location>
        <begin position="12"/>
        <end position="34"/>
    </location>
</feature>
<sequence length="153" mass="16860">MKNIINEFKEFIMRGNVLDMAVGVIIGGAFQKIIGSLVNDVIMPVISLVTGGVDFSNWFIALDGHHYASLAEAQAAKAATLNYGTFITQVINFLIMAFVIFMMVKIMNTLANKVKKPVEEVVEPETKVCPYCMSEIDIHATRCPHCTSKLSES</sequence>
<protein>
    <recommendedName>
        <fullName evidence="10">Large-conductance mechanosensitive channel</fullName>
    </recommendedName>
</protein>
<comment type="similarity">
    <text evidence="2 10">Belongs to the MscL family.</text>
</comment>
<reference evidence="11 12" key="1">
    <citation type="submission" date="2020-08" db="EMBL/GenBank/DDBJ databases">
        <authorList>
            <person name="Liu C."/>
            <person name="Sun Q."/>
        </authorList>
    </citation>
    <scope>NUCLEOTIDE SEQUENCE [LARGE SCALE GENOMIC DNA]</scope>
    <source>
        <strain evidence="11 12">NSJ-61</strain>
    </source>
</reference>
<keyword evidence="6 10" id="KW-1133">Transmembrane helix</keyword>
<evidence type="ECO:0000313" key="12">
    <source>
        <dbReference type="Proteomes" id="UP000515856"/>
    </source>
</evidence>
<evidence type="ECO:0000256" key="3">
    <source>
        <dbReference type="ARBA" id="ARBA00022448"/>
    </source>
</evidence>
<evidence type="ECO:0000256" key="7">
    <source>
        <dbReference type="ARBA" id="ARBA00023065"/>
    </source>
</evidence>
<evidence type="ECO:0000313" key="11">
    <source>
        <dbReference type="EMBL" id="QNM12673.1"/>
    </source>
</evidence>
<keyword evidence="9 10" id="KW-0407">Ion channel</keyword>
<dbReference type="NCBIfam" id="TIGR00220">
    <property type="entry name" value="mscL"/>
    <property type="match status" value="1"/>
</dbReference>
<dbReference type="KEGG" id="ehn:H9Q80_01590"/>
<proteinExistence type="inferred from homology"/>
<keyword evidence="5 10" id="KW-0812">Transmembrane</keyword>
<dbReference type="RefSeq" id="WP_117455853.1">
    <property type="nucleotide sequence ID" value="NZ_JAQEBD010000057.1"/>
</dbReference>
<name>A0A7G9GPE1_9FIRM</name>
<dbReference type="InterPro" id="IPR001185">
    <property type="entry name" value="MS_channel"/>
</dbReference>
<dbReference type="SUPFAM" id="SSF81330">
    <property type="entry name" value="Gated mechanosensitive channel"/>
    <property type="match status" value="1"/>
</dbReference>
<keyword evidence="12" id="KW-1185">Reference proteome</keyword>
<evidence type="ECO:0000256" key="5">
    <source>
        <dbReference type="ARBA" id="ARBA00022692"/>
    </source>
</evidence>
<dbReference type="HAMAP" id="MF_00115">
    <property type="entry name" value="MscL"/>
    <property type="match status" value="1"/>
</dbReference>
<comment type="subunit">
    <text evidence="10">Homopentamer.</text>
</comment>
<dbReference type="PANTHER" id="PTHR30266:SF2">
    <property type="entry name" value="LARGE-CONDUCTANCE MECHANOSENSITIVE CHANNEL"/>
    <property type="match status" value="1"/>
</dbReference>
<accession>A0A7G9GPE1</accession>
<dbReference type="Pfam" id="PF01741">
    <property type="entry name" value="MscL"/>
    <property type="match status" value="1"/>
</dbReference>